<evidence type="ECO:0000256" key="12">
    <source>
        <dbReference type="SAM" id="MobiDB-lite"/>
    </source>
</evidence>
<evidence type="ECO:0000256" key="4">
    <source>
        <dbReference type="ARBA" id="ARBA00011881"/>
    </source>
</evidence>
<evidence type="ECO:0000256" key="10">
    <source>
        <dbReference type="ARBA" id="ARBA00023211"/>
    </source>
</evidence>
<evidence type="ECO:0000256" key="1">
    <source>
        <dbReference type="ARBA" id="ARBA00002170"/>
    </source>
</evidence>
<comment type="subcellular location">
    <subcellularLocation>
        <location evidence="2">Mitochondrion matrix</location>
    </subcellularLocation>
</comment>
<dbReference type="InterPro" id="IPR001189">
    <property type="entry name" value="Mn/Fe_SOD"/>
</dbReference>
<dbReference type="PRINTS" id="PR01703">
    <property type="entry name" value="MNSODISMTASE"/>
</dbReference>
<sequence>MVRALGAAGARPKHSLPDLPYDYGALEPHLSAQIMQLHHGKHHAAYVDNLNVAEEKYREALARGECGAGAPALPGRPPPPGAPPAQVFGVFGPRGRSPGAWTPPRRGVRGVRGVRGELAELAELADSRGLRRCRPCFALDLA</sequence>
<dbReference type="SUPFAM" id="SSF46609">
    <property type="entry name" value="Fe,Mn superoxide dismutase (SOD), N-terminal domain"/>
    <property type="match status" value="1"/>
</dbReference>
<comment type="subunit">
    <text evidence="4">Homotetramer.</text>
</comment>
<keyword evidence="7" id="KW-0479">Metal-binding</keyword>
<dbReference type="EC" id="1.15.1.1" evidence="5"/>
<dbReference type="GO" id="GO:0030145">
    <property type="term" value="F:manganese ion binding"/>
    <property type="evidence" value="ECO:0007669"/>
    <property type="project" value="TreeGrafter"/>
</dbReference>
<keyword evidence="8" id="KW-0560">Oxidoreductase</keyword>
<feature type="region of interest" description="Disordered" evidence="12">
    <location>
        <begin position="67"/>
        <end position="108"/>
    </location>
</feature>
<comment type="similarity">
    <text evidence="3">Belongs to the iron/manganese superoxide dismutase family.</text>
</comment>
<evidence type="ECO:0000256" key="6">
    <source>
        <dbReference type="ARBA" id="ARBA00014518"/>
    </source>
</evidence>
<protein>
    <recommendedName>
        <fullName evidence="6">Superoxide dismutase [Mn], mitochondrial</fullName>
        <ecNumber evidence="5">1.15.1.1</ecNumber>
    </recommendedName>
</protein>
<dbReference type="Proteomes" id="UP000700334">
    <property type="component" value="Unassembled WGS sequence"/>
</dbReference>
<dbReference type="Gene3D" id="1.10.287.990">
    <property type="entry name" value="Fe,Mn superoxide dismutase (SOD) domain"/>
    <property type="match status" value="1"/>
</dbReference>
<comment type="function">
    <text evidence="1">Destroys superoxide anion radicals which are normally produced within the cells and which are toxic to biological systems.</text>
</comment>
<comment type="caution">
    <text evidence="14">The sequence shown here is derived from an EMBL/GenBank/DDBJ whole genome shotgun (WGS) entry which is preliminary data.</text>
</comment>
<keyword evidence="10" id="KW-0464">Manganese</keyword>
<dbReference type="InterPro" id="IPR019831">
    <property type="entry name" value="Mn/Fe_SOD_N"/>
</dbReference>
<name>A0A8J6DY62_GALPY</name>
<dbReference type="GO" id="GO:0005759">
    <property type="term" value="C:mitochondrial matrix"/>
    <property type="evidence" value="ECO:0007669"/>
    <property type="project" value="UniProtKB-SubCell"/>
</dbReference>
<accession>A0A8J6DY62</accession>
<proteinExistence type="inferred from homology"/>
<dbReference type="PANTHER" id="PTHR11404:SF6">
    <property type="entry name" value="SUPEROXIDE DISMUTASE [MN], MITOCHONDRIAL"/>
    <property type="match status" value="1"/>
</dbReference>
<evidence type="ECO:0000256" key="9">
    <source>
        <dbReference type="ARBA" id="ARBA00023074"/>
    </source>
</evidence>
<reference evidence="14" key="1">
    <citation type="journal article" date="2021" name="Evol. Appl.">
        <title>The genome of the Pyrenean desman and the effects of bottlenecks and inbreeding on the genomic landscape of an endangered species.</title>
        <authorList>
            <person name="Escoda L."/>
            <person name="Castresana J."/>
        </authorList>
    </citation>
    <scope>NUCLEOTIDE SEQUENCE</scope>
    <source>
        <strain evidence="14">IBE-C5619</strain>
    </source>
</reference>
<evidence type="ECO:0000256" key="2">
    <source>
        <dbReference type="ARBA" id="ARBA00004305"/>
    </source>
</evidence>
<evidence type="ECO:0000313" key="14">
    <source>
        <dbReference type="EMBL" id="KAG8522398.1"/>
    </source>
</evidence>
<gene>
    <name evidence="14" type="ORF">J0S82_012324</name>
</gene>
<dbReference type="GO" id="GO:0004784">
    <property type="term" value="F:superoxide dismutase activity"/>
    <property type="evidence" value="ECO:0007669"/>
    <property type="project" value="UniProtKB-EC"/>
</dbReference>
<dbReference type="Pfam" id="PF00081">
    <property type="entry name" value="Sod_Fe_N"/>
    <property type="match status" value="1"/>
</dbReference>
<evidence type="ECO:0000256" key="3">
    <source>
        <dbReference type="ARBA" id="ARBA00008714"/>
    </source>
</evidence>
<dbReference type="OrthoDB" id="239262at2759"/>
<dbReference type="AlphaFoldDB" id="A0A8J6DY62"/>
<feature type="compositionally biased region" description="Pro residues" evidence="12">
    <location>
        <begin position="74"/>
        <end position="83"/>
    </location>
</feature>
<evidence type="ECO:0000256" key="7">
    <source>
        <dbReference type="ARBA" id="ARBA00022723"/>
    </source>
</evidence>
<dbReference type="InterPro" id="IPR050265">
    <property type="entry name" value="Fe/Mn_Superoxide_Dismutase"/>
</dbReference>
<evidence type="ECO:0000256" key="5">
    <source>
        <dbReference type="ARBA" id="ARBA00012682"/>
    </source>
</evidence>
<evidence type="ECO:0000256" key="11">
    <source>
        <dbReference type="ARBA" id="ARBA00049204"/>
    </source>
</evidence>
<feature type="domain" description="Manganese/iron superoxide dismutase N-terminal" evidence="13">
    <location>
        <begin position="13"/>
        <end position="65"/>
    </location>
</feature>
<evidence type="ECO:0000256" key="8">
    <source>
        <dbReference type="ARBA" id="ARBA00023002"/>
    </source>
</evidence>
<organism evidence="14 15">
    <name type="scientific">Galemys pyrenaicus</name>
    <name type="common">Iberian desman</name>
    <name type="synonym">Pyrenean desman</name>
    <dbReference type="NCBI Taxonomy" id="202257"/>
    <lineage>
        <taxon>Eukaryota</taxon>
        <taxon>Metazoa</taxon>
        <taxon>Chordata</taxon>
        <taxon>Craniata</taxon>
        <taxon>Vertebrata</taxon>
        <taxon>Euteleostomi</taxon>
        <taxon>Mammalia</taxon>
        <taxon>Eutheria</taxon>
        <taxon>Laurasiatheria</taxon>
        <taxon>Eulipotyphla</taxon>
        <taxon>Talpidae</taxon>
        <taxon>Galemys</taxon>
    </lineage>
</organism>
<evidence type="ECO:0000259" key="13">
    <source>
        <dbReference type="Pfam" id="PF00081"/>
    </source>
</evidence>
<keyword evidence="9" id="KW-0944">Nitration</keyword>
<dbReference type="EMBL" id="JAGFMF010011435">
    <property type="protein sequence ID" value="KAG8522398.1"/>
    <property type="molecule type" value="Genomic_DNA"/>
</dbReference>
<comment type="catalytic activity">
    <reaction evidence="11">
        <text>2 superoxide + 2 H(+) = H2O2 + O2</text>
        <dbReference type="Rhea" id="RHEA:20696"/>
        <dbReference type="ChEBI" id="CHEBI:15378"/>
        <dbReference type="ChEBI" id="CHEBI:15379"/>
        <dbReference type="ChEBI" id="CHEBI:16240"/>
        <dbReference type="ChEBI" id="CHEBI:18421"/>
        <dbReference type="EC" id="1.15.1.1"/>
    </reaction>
</comment>
<dbReference type="InterPro" id="IPR036324">
    <property type="entry name" value="Mn/Fe_SOD_N_sf"/>
</dbReference>
<keyword evidence="15" id="KW-1185">Reference proteome</keyword>
<dbReference type="PANTHER" id="PTHR11404">
    <property type="entry name" value="SUPEROXIDE DISMUTASE 2"/>
    <property type="match status" value="1"/>
</dbReference>
<evidence type="ECO:0000313" key="15">
    <source>
        <dbReference type="Proteomes" id="UP000700334"/>
    </source>
</evidence>